<dbReference type="SUPFAM" id="SSF56112">
    <property type="entry name" value="Protein kinase-like (PK-like)"/>
    <property type="match status" value="1"/>
</dbReference>
<evidence type="ECO:0000259" key="14">
    <source>
        <dbReference type="PROSITE" id="PS50011"/>
    </source>
</evidence>
<evidence type="ECO:0000256" key="1">
    <source>
        <dbReference type="ARBA" id="ARBA00004245"/>
    </source>
</evidence>
<evidence type="ECO:0000256" key="8">
    <source>
        <dbReference type="ARBA" id="ARBA00023175"/>
    </source>
</evidence>
<dbReference type="GO" id="GO:0000146">
    <property type="term" value="F:microfilament motor activity"/>
    <property type="evidence" value="ECO:0007669"/>
    <property type="project" value="TreeGrafter"/>
</dbReference>
<dbReference type="InterPro" id="IPR036961">
    <property type="entry name" value="Kinesin_motor_dom_sf"/>
</dbReference>
<keyword evidence="7 12" id="KW-0518">Myosin</keyword>
<keyword evidence="9 12" id="KW-0009">Actin-binding</keyword>
<dbReference type="InterPro" id="IPR052409">
    <property type="entry name" value="Myosin-III_kinase_activity"/>
</dbReference>
<gene>
    <name evidence="16" type="ORF">BIW11_06307</name>
</gene>
<accession>A0A1V9XYS0</accession>
<sequence>MELCSGGSITDLVQTLRRNGRLLPEAIIAYILRETLEALAYLHANHCMHRDIKGHNILLTEAGAVKLVDFGVSSHLKETLGRRNTSVGTPYWMAPEVVACERQADFSYDIRCDVWSLGITAIELAQGEPPLSHLHPMRALFQIPSWANRRKVPQQGHDEGSLPRPSRRNEDEENKGQREQHHYGESERNPPPRLKAPQEWSPAFNNFVQRCLVKNFEERLFVRDLLAHPFVRLDEAAVRQIRAELVRLLKEQRRWCAGVKRPPEVTTKHGQLRTDRKSKPEPILVDDLALMDHLSEETVLDQLGRRYKKGQIYTYIGDILLALNPFQQLSIYSADVSAQYRNRGRADNPPHIFAVGDLAFHSMLHQKRNQVIVVSGESGAGKTESANFLLRQMISFGKKHSDMNAHLPLHDKNDKAFRLELFLPPSQSLQLLSSHSQSWPFPLSSYGVDGVLPSSSSSFPGGKLTQNIRLEQKRKKEAAVVAGRGGWRGPKYRTGLAGLFPCRGYVENFITTQRERERNDQVVLTEQVVNVMTVPPMVLFDVEQSLL</sequence>
<dbReference type="EMBL" id="MNPL01002043">
    <property type="protein sequence ID" value="OQR78592.1"/>
    <property type="molecule type" value="Genomic_DNA"/>
</dbReference>
<organism evidence="16 17">
    <name type="scientific">Tropilaelaps mercedesae</name>
    <dbReference type="NCBI Taxonomy" id="418985"/>
    <lineage>
        <taxon>Eukaryota</taxon>
        <taxon>Metazoa</taxon>
        <taxon>Ecdysozoa</taxon>
        <taxon>Arthropoda</taxon>
        <taxon>Chelicerata</taxon>
        <taxon>Arachnida</taxon>
        <taxon>Acari</taxon>
        <taxon>Parasitiformes</taxon>
        <taxon>Mesostigmata</taxon>
        <taxon>Gamasina</taxon>
        <taxon>Dermanyssoidea</taxon>
        <taxon>Laelapidae</taxon>
        <taxon>Tropilaelaps</taxon>
    </lineage>
</organism>
<dbReference type="GO" id="GO:0042995">
    <property type="term" value="C:cell projection"/>
    <property type="evidence" value="ECO:0007669"/>
    <property type="project" value="UniProtKB-SubCell"/>
</dbReference>
<evidence type="ECO:0000256" key="12">
    <source>
        <dbReference type="PROSITE-ProRule" id="PRU00782"/>
    </source>
</evidence>
<name>A0A1V9XYS0_9ACAR</name>
<evidence type="ECO:0000256" key="13">
    <source>
        <dbReference type="SAM" id="MobiDB-lite"/>
    </source>
</evidence>
<dbReference type="PROSITE" id="PS00108">
    <property type="entry name" value="PROTEIN_KINASE_ST"/>
    <property type="match status" value="1"/>
</dbReference>
<dbReference type="Pfam" id="PF00069">
    <property type="entry name" value="Pkinase"/>
    <property type="match status" value="1"/>
</dbReference>
<dbReference type="PRINTS" id="PR00193">
    <property type="entry name" value="MYOSINHEAVY"/>
</dbReference>
<dbReference type="Gene3D" id="3.40.850.10">
    <property type="entry name" value="Kinesin motor domain"/>
    <property type="match status" value="1"/>
</dbReference>
<keyword evidence="8 12" id="KW-0505">Motor protein</keyword>
<dbReference type="Pfam" id="PF00063">
    <property type="entry name" value="Myosin_head"/>
    <property type="match status" value="1"/>
</dbReference>
<dbReference type="Proteomes" id="UP000192247">
    <property type="component" value="Unassembled WGS sequence"/>
</dbReference>
<proteinExistence type="inferred from homology"/>
<feature type="compositionally biased region" description="Basic and acidic residues" evidence="13">
    <location>
        <begin position="156"/>
        <end position="190"/>
    </location>
</feature>
<evidence type="ECO:0000256" key="4">
    <source>
        <dbReference type="ARBA" id="ARBA00022737"/>
    </source>
</evidence>
<keyword evidence="11" id="KW-0966">Cell projection</keyword>
<evidence type="ECO:0000256" key="11">
    <source>
        <dbReference type="ARBA" id="ARBA00023273"/>
    </source>
</evidence>
<dbReference type="PANTHER" id="PTHR46256">
    <property type="entry name" value="AGAP011099-PA"/>
    <property type="match status" value="1"/>
</dbReference>
<dbReference type="STRING" id="418985.A0A1V9XYS0"/>
<comment type="similarity">
    <text evidence="12">Belongs to the TRAFAC class myosin-kinesin ATPase superfamily. Myosin family.</text>
</comment>
<dbReference type="GO" id="GO:0030832">
    <property type="term" value="P:regulation of actin filament length"/>
    <property type="evidence" value="ECO:0007669"/>
    <property type="project" value="TreeGrafter"/>
</dbReference>
<keyword evidence="10" id="KW-0206">Cytoskeleton</keyword>
<evidence type="ECO:0000259" key="15">
    <source>
        <dbReference type="PROSITE" id="PS51456"/>
    </source>
</evidence>
<feature type="domain" description="Myosin motor" evidence="15">
    <location>
        <begin position="283"/>
        <end position="547"/>
    </location>
</feature>
<comment type="caution">
    <text evidence="12">Lacks conserved residue(s) required for the propagation of feature annotation.</text>
</comment>
<keyword evidence="6 12" id="KW-0067">ATP-binding</keyword>
<evidence type="ECO:0000313" key="16">
    <source>
        <dbReference type="EMBL" id="OQR78592.1"/>
    </source>
</evidence>
<keyword evidence="4" id="KW-0677">Repeat</keyword>
<keyword evidence="17" id="KW-1185">Reference proteome</keyword>
<evidence type="ECO:0000256" key="6">
    <source>
        <dbReference type="ARBA" id="ARBA00022840"/>
    </source>
</evidence>
<dbReference type="GO" id="GO:0003779">
    <property type="term" value="F:actin binding"/>
    <property type="evidence" value="ECO:0007669"/>
    <property type="project" value="UniProtKB-KW"/>
</dbReference>
<reference evidence="16 17" key="1">
    <citation type="journal article" date="2017" name="Gigascience">
        <title>Draft genome of the honey bee ectoparasitic mite, Tropilaelaps mercedesae, is shaped by the parasitic life history.</title>
        <authorList>
            <person name="Dong X."/>
            <person name="Armstrong S.D."/>
            <person name="Xia D."/>
            <person name="Makepeace B.L."/>
            <person name="Darby A.C."/>
            <person name="Kadowaki T."/>
        </authorList>
    </citation>
    <scope>NUCLEOTIDE SEQUENCE [LARGE SCALE GENOMIC DNA]</scope>
    <source>
        <strain evidence="16">Wuxi-XJTLU</strain>
    </source>
</reference>
<dbReference type="AlphaFoldDB" id="A0A1V9XYS0"/>
<dbReference type="InterPro" id="IPR027417">
    <property type="entry name" value="P-loop_NTPase"/>
</dbReference>
<dbReference type="Gene3D" id="1.10.510.10">
    <property type="entry name" value="Transferase(Phosphotransferase) domain 1"/>
    <property type="match status" value="2"/>
</dbReference>
<dbReference type="InterPro" id="IPR011009">
    <property type="entry name" value="Kinase-like_dom_sf"/>
</dbReference>
<evidence type="ECO:0000256" key="3">
    <source>
        <dbReference type="ARBA" id="ARBA00022490"/>
    </source>
</evidence>
<protein>
    <submittedName>
        <fullName evidence="16">Myosin-IIIb-like</fullName>
    </submittedName>
</protein>
<dbReference type="PANTHER" id="PTHR46256:SF3">
    <property type="entry name" value="MYOSIN MOTOR DOMAIN-CONTAINING PROTEIN"/>
    <property type="match status" value="1"/>
</dbReference>
<evidence type="ECO:0000256" key="5">
    <source>
        <dbReference type="ARBA" id="ARBA00022741"/>
    </source>
</evidence>
<dbReference type="GO" id="GO:0016459">
    <property type="term" value="C:myosin complex"/>
    <property type="evidence" value="ECO:0007669"/>
    <property type="project" value="UniProtKB-KW"/>
</dbReference>
<evidence type="ECO:0000256" key="2">
    <source>
        <dbReference type="ARBA" id="ARBA00004316"/>
    </source>
</evidence>
<dbReference type="GO" id="GO:0004674">
    <property type="term" value="F:protein serine/threonine kinase activity"/>
    <property type="evidence" value="ECO:0007669"/>
    <property type="project" value="TreeGrafter"/>
</dbReference>
<comment type="subcellular location">
    <subcellularLocation>
        <location evidence="2">Cell projection</location>
    </subcellularLocation>
    <subcellularLocation>
        <location evidence="1">Cytoplasm</location>
        <location evidence="1">Cytoskeleton</location>
    </subcellularLocation>
</comment>
<keyword evidence="5 12" id="KW-0547">Nucleotide-binding</keyword>
<dbReference type="SMART" id="SM00220">
    <property type="entry name" value="S_TKc"/>
    <property type="match status" value="1"/>
</dbReference>
<dbReference type="PROSITE" id="PS50011">
    <property type="entry name" value="PROTEIN_KINASE_DOM"/>
    <property type="match status" value="1"/>
</dbReference>
<keyword evidence="3" id="KW-0963">Cytoplasm</keyword>
<dbReference type="OrthoDB" id="6108017at2759"/>
<evidence type="ECO:0000256" key="10">
    <source>
        <dbReference type="ARBA" id="ARBA00023212"/>
    </source>
</evidence>
<evidence type="ECO:0000256" key="7">
    <source>
        <dbReference type="ARBA" id="ARBA00023123"/>
    </source>
</evidence>
<dbReference type="InterPro" id="IPR000719">
    <property type="entry name" value="Prot_kinase_dom"/>
</dbReference>
<feature type="region of interest" description="Disordered" evidence="13">
    <location>
        <begin position="152"/>
        <end position="198"/>
    </location>
</feature>
<dbReference type="SUPFAM" id="SSF52540">
    <property type="entry name" value="P-loop containing nucleoside triphosphate hydrolases"/>
    <property type="match status" value="1"/>
</dbReference>
<dbReference type="SMART" id="SM00242">
    <property type="entry name" value="MYSc"/>
    <property type="match status" value="1"/>
</dbReference>
<comment type="caution">
    <text evidence="16">The sequence shown here is derived from an EMBL/GenBank/DDBJ whole genome shotgun (WGS) entry which is preliminary data.</text>
</comment>
<dbReference type="InterPro" id="IPR008271">
    <property type="entry name" value="Ser/Thr_kinase_AS"/>
</dbReference>
<dbReference type="InterPro" id="IPR001609">
    <property type="entry name" value="Myosin_head_motor_dom-like"/>
</dbReference>
<evidence type="ECO:0000313" key="17">
    <source>
        <dbReference type="Proteomes" id="UP000192247"/>
    </source>
</evidence>
<evidence type="ECO:0000256" key="9">
    <source>
        <dbReference type="ARBA" id="ARBA00023203"/>
    </source>
</evidence>
<feature type="domain" description="Protein kinase" evidence="14">
    <location>
        <begin position="1"/>
        <end position="231"/>
    </location>
</feature>
<dbReference type="PROSITE" id="PS51456">
    <property type="entry name" value="MYOSIN_MOTOR"/>
    <property type="match status" value="1"/>
</dbReference>
<feature type="binding site" evidence="12">
    <location>
        <begin position="376"/>
        <end position="383"/>
    </location>
    <ligand>
        <name>ATP</name>
        <dbReference type="ChEBI" id="CHEBI:30616"/>
    </ligand>
</feature>
<dbReference type="GO" id="GO:0005524">
    <property type="term" value="F:ATP binding"/>
    <property type="evidence" value="ECO:0007669"/>
    <property type="project" value="UniProtKB-UniRule"/>
</dbReference>
<dbReference type="InParanoid" id="A0A1V9XYS0"/>